<dbReference type="AlphaFoldDB" id="A0A8J3FHV1"/>
<proteinExistence type="predicted"/>
<accession>A0A8J3FHV1</accession>
<feature type="region of interest" description="Disordered" evidence="1">
    <location>
        <begin position="93"/>
        <end position="121"/>
    </location>
</feature>
<protein>
    <submittedName>
        <fullName evidence="2">Uncharacterized protein</fullName>
    </submittedName>
</protein>
<name>A0A8J3FHV1_9ACTN</name>
<reference evidence="2" key="2">
    <citation type="submission" date="2020-09" db="EMBL/GenBank/DDBJ databases">
        <authorList>
            <person name="Sun Q."/>
            <person name="Ohkuma M."/>
        </authorList>
    </citation>
    <scope>NUCLEOTIDE SEQUENCE</scope>
    <source>
        <strain evidence="2">JCM 3091</strain>
    </source>
</reference>
<gene>
    <name evidence="2" type="ORF">GCM10010124_13950</name>
</gene>
<evidence type="ECO:0000256" key="1">
    <source>
        <dbReference type="SAM" id="MobiDB-lite"/>
    </source>
</evidence>
<dbReference type="Proteomes" id="UP000662200">
    <property type="component" value="Unassembled WGS sequence"/>
</dbReference>
<evidence type="ECO:0000313" key="3">
    <source>
        <dbReference type="Proteomes" id="UP000662200"/>
    </source>
</evidence>
<dbReference type="EMBL" id="BMQC01000003">
    <property type="protein sequence ID" value="GGK22637.1"/>
    <property type="molecule type" value="Genomic_DNA"/>
</dbReference>
<comment type="caution">
    <text evidence="2">The sequence shown here is derived from an EMBL/GenBank/DDBJ whole genome shotgun (WGS) entry which is preliminary data.</text>
</comment>
<organism evidence="2 3">
    <name type="scientific">Pilimelia terevasa</name>
    <dbReference type="NCBI Taxonomy" id="53372"/>
    <lineage>
        <taxon>Bacteria</taxon>
        <taxon>Bacillati</taxon>
        <taxon>Actinomycetota</taxon>
        <taxon>Actinomycetes</taxon>
        <taxon>Micromonosporales</taxon>
        <taxon>Micromonosporaceae</taxon>
        <taxon>Pilimelia</taxon>
    </lineage>
</organism>
<reference evidence="2" key="1">
    <citation type="journal article" date="2014" name="Int. J. Syst. Evol. Microbiol.">
        <title>Complete genome sequence of Corynebacterium casei LMG S-19264T (=DSM 44701T), isolated from a smear-ripened cheese.</title>
        <authorList>
            <consortium name="US DOE Joint Genome Institute (JGI-PGF)"/>
            <person name="Walter F."/>
            <person name="Albersmeier A."/>
            <person name="Kalinowski J."/>
            <person name="Ruckert C."/>
        </authorList>
    </citation>
    <scope>NUCLEOTIDE SEQUENCE</scope>
    <source>
        <strain evidence="2">JCM 3091</strain>
    </source>
</reference>
<keyword evidence="3" id="KW-1185">Reference proteome</keyword>
<sequence length="166" mass="17338">MSGTDFEAARVALVVAGARRAVQVLAPDEAEVFDEVVDRWRSPARRRVVAPGRAVGFGIDALLVGEIALQALSAGFAEVLAVGTVAGGRRWWRRRRTGAAPPPPEDGADGSTPPEDPDRQLSTLSPAVLARLREATARHAVTLGLPPDRAALLADAAVGALHCGPE</sequence>
<dbReference type="RefSeq" id="WP_189113349.1">
    <property type="nucleotide sequence ID" value="NZ_BMQC01000003.1"/>
</dbReference>
<evidence type="ECO:0000313" key="2">
    <source>
        <dbReference type="EMBL" id="GGK22637.1"/>
    </source>
</evidence>